<dbReference type="PROSITE" id="PS00723">
    <property type="entry name" value="POLYPRENYL_SYNTHASE_1"/>
    <property type="match status" value="1"/>
</dbReference>
<keyword evidence="4" id="KW-0479">Metal-binding</keyword>
<evidence type="ECO:0000313" key="7">
    <source>
        <dbReference type="EMBL" id="HET97217.1"/>
    </source>
</evidence>
<keyword evidence="5" id="KW-0460">Magnesium</keyword>
<dbReference type="InterPro" id="IPR000092">
    <property type="entry name" value="Polyprenyl_synt"/>
</dbReference>
<dbReference type="PANTHER" id="PTHR12001:SF69">
    <property type="entry name" value="ALL TRANS-POLYPRENYL-DIPHOSPHATE SYNTHASE PDSS1"/>
    <property type="match status" value="1"/>
</dbReference>
<comment type="similarity">
    <text evidence="2 6">Belongs to the FPP/GGPP synthase family.</text>
</comment>
<dbReference type="AlphaFoldDB" id="A0A7C2X981"/>
<keyword evidence="3 6" id="KW-0808">Transferase</keyword>
<dbReference type="GO" id="GO:0004659">
    <property type="term" value="F:prenyltransferase activity"/>
    <property type="evidence" value="ECO:0007669"/>
    <property type="project" value="InterPro"/>
</dbReference>
<evidence type="ECO:0000256" key="3">
    <source>
        <dbReference type="ARBA" id="ARBA00022679"/>
    </source>
</evidence>
<dbReference type="PANTHER" id="PTHR12001">
    <property type="entry name" value="GERANYLGERANYL PYROPHOSPHATE SYNTHASE"/>
    <property type="match status" value="1"/>
</dbReference>
<dbReference type="CDD" id="cd00685">
    <property type="entry name" value="Trans_IPPS_HT"/>
    <property type="match status" value="1"/>
</dbReference>
<dbReference type="Proteomes" id="UP000885986">
    <property type="component" value="Unassembled WGS sequence"/>
</dbReference>
<accession>A0A7C2X981</accession>
<dbReference type="EMBL" id="DSDS01000012">
    <property type="protein sequence ID" value="HET97217.1"/>
    <property type="molecule type" value="Genomic_DNA"/>
</dbReference>
<dbReference type="PROSITE" id="PS00444">
    <property type="entry name" value="POLYPRENYL_SYNTHASE_2"/>
    <property type="match status" value="1"/>
</dbReference>
<dbReference type="Gene3D" id="1.10.600.10">
    <property type="entry name" value="Farnesyl Diphosphate Synthase"/>
    <property type="match status" value="1"/>
</dbReference>
<proteinExistence type="inferred from homology"/>
<comment type="caution">
    <text evidence="7">The sequence shown here is derived from an EMBL/GenBank/DDBJ whole genome shotgun (WGS) entry which is preliminary data.</text>
</comment>
<dbReference type="InterPro" id="IPR008949">
    <property type="entry name" value="Isoprenoid_synthase_dom_sf"/>
</dbReference>
<evidence type="ECO:0000256" key="6">
    <source>
        <dbReference type="RuleBase" id="RU004466"/>
    </source>
</evidence>
<dbReference type="InterPro" id="IPR033749">
    <property type="entry name" value="Polyprenyl_synt_CS"/>
</dbReference>
<organism evidence="7">
    <name type="scientific">Desulfurivibrio alkaliphilus</name>
    <dbReference type="NCBI Taxonomy" id="427923"/>
    <lineage>
        <taxon>Bacteria</taxon>
        <taxon>Pseudomonadati</taxon>
        <taxon>Thermodesulfobacteriota</taxon>
        <taxon>Desulfobulbia</taxon>
        <taxon>Desulfobulbales</taxon>
        <taxon>Desulfobulbaceae</taxon>
        <taxon>Desulfurivibrio</taxon>
    </lineage>
</organism>
<name>A0A7C2X981_9BACT</name>
<gene>
    <name evidence="7" type="ORF">ENN98_00645</name>
</gene>
<evidence type="ECO:0000256" key="1">
    <source>
        <dbReference type="ARBA" id="ARBA00001946"/>
    </source>
</evidence>
<dbReference type="GO" id="GO:0008299">
    <property type="term" value="P:isoprenoid biosynthetic process"/>
    <property type="evidence" value="ECO:0007669"/>
    <property type="project" value="InterPro"/>
</dbReference>
<protein>
    <submittedName>
        <fullName evidence="7">Polyprenyl synthetase family protein</fullName>
    </submittedName>
</protein>
<evidence type="ECO:0000256" key="4">
    <source>
        <dbReference type="ARBA" id="ARBA00022723"/>
    </source>
</evidence>
<evidence type="ECO:0000256" key="5">
    <source>
        <dbReference type="ARBA" id="ARBA00022842"/>
    </source>
</evidence>
<dbReference type="Pfam" id="PF00348">
    <property type="entry name" value="polyprenyl_synt"/>
    <property type="match status" value="1"/>
</dbReference>
<sequence length="343" mass="36428">MKPAELKKRLAGEATRLDRVMRDDLGTAIKTGSTLAAVLDHALFAGGKRIRPLLTILAAQLTGGVDNPGSLPQAELDRLAIAFEYLHAASLLHDDVIDHARLRRGRETVNTRWANEHAILAGDFLHARAMLLAGTIGGVHCLELIGAATQAMVESEFIQMEAAASADDREETYFKVLAGKTAALIAAACECGVVAAGGTAAQRQALRTYGANLGLAFQIIDDLLDYQGEPAATGKAVGNDLQEGKMTLPLIYALERAAPAQRDWLREILTIDPDERLSHFASVSLKLAESGAFAACLDRAADLIKSGFDGLAGCLAPTVPAQKAEEALALLGALGRYVLTRKR</sequence>
<dbReference type="GO" id="GO:0046872">
    <property type="term" value="F:metal ion binding"/>
    <property type="evidence" value="ECO:0007669"/>
    <property type="project" value="UniProtKB-KW"/>
</dbReference>
<reference evidence="7" key="1">
    <citation type="journal article" date="2020" name="mSystems">
        <title>Genome- and Community-Level Interaction Insights into Carbon Utilization and Element Cycling Functions of Hydrothermarchaeota in Hydrothermal Sediment.</title>
        <authorList>
            <person name="Zhou Z."/>
            <person name="Liu Y."/>
            <person name="Xu W."/>
            <person name="Pan J."/>
            <person name="Luo Z.H."/>
            <person name="Li M."/>
        </authorList>
    </citation>
    <scope>NUCLEOTIDE SEQUENCE [LARGE SCALE GENOMIC DNA]</scope>
    <source>
        <strain evidence="7">SpSt-1224</strain>
    </source>
</reference>
<evidence type="ECO:0000256" key="2">
    <source>
        <dbReference type="ARBA" id="ARBA00006706"/>
    </source>
</evidence>
<comment type="cofactor">
    <cofactor evidence="1">
        <name>Mg(2+)</name>
        <dbReference type="ChEBI" id="CHEBI:18420"/>
    </cofactor>
</comment>
<dbReference type="SFLD" id="SFLDS00005">
    <property type="entry name" value="Isoprenoid_Synthase_Type_I"/>
    <property type="match status" value="1"/>
</dbReference>
<dbReference type="SUPFAM" id="SSF48576">
    <property type="entry name" value="Terpenoid synthases"/>
    <property type="match status" value="1"/>
</dbReference>